<dbReference type="KEGG" id="pman:OU5_3636"/>
<dbReference type="GO" id="GO:0000310">
    <property type="term" value="F:xanthine phosphoribosyltransferase activity"/>
    <property type="evidence" value="ECO:0007669"/>
    <property type="project" value="UniProtKB-UniRule"/>
</dbReference>
<dbReference type="GO" id="GO:0005737">
    <property type="term" value="C:cytoplasm"/>
    <property type="evidence" value="ECO:0007669"/>
    <property type="project" value="UniProtKB-SubCell"/>
</dbReference>
<evidence type="ECO:0000313" key="7">
    <source>
        <dbReference type="EMBL" id="AHZ70715.1"/>
    </source>
</evidence>
<dbReference type="GO" id="GO:0032265">
    <property type="term" value="P:XMP salvage"/>
    <property type="evidence" value="ECO:0007669"/>
    <property type="project" value="UniProtKB-UniRule"/>
</dbReference>
<sequence>MAPVEERFMEALHQKIREQGIVLSDQVLKVDAFLNHQIDPALMKLIGDEFAALFKDSGITKIVTIEASGIAPAIMTGLNLGVPVIFARKHQSLTLTENLLSATVYSFTKQTESTVAISPRHLTSSDRVLIIDDFLANGKASQALISIIKQAGATVAGLGIVIEKSFQGGRAELDAQGYRVESLARVQSLAGGVVTFIE</sequence>
<dbReference type="HOGENOM" id="CLU_099015_0_0_6"/>
<dbReference type="InterPro" id="IPR010079">
    <property type="entry name" value="Xanthine_PRibTrfase"/>
</dbReference>
<evidence type="ECO:0000256" key="5">
    <source>
        <dbReference type="HAMAP-Rule" id="MF_01184"/>
    </source>
</evidence>
<organism evidence="7 8">
    <name type="scientific">Pseudomonas mandelii JR-1</name>
    <dbReference type="NCBI Taxonomy" id="1147786"/>
    <lineage>
        <taxon>Bacteria</taxon>
        <taxon>Pseudomonadati</taxon>
        <taxon>Pseudomonadota</taxon>
        <taxon>Gammaproteobacteria</taxon>
        <taxon>Pseudomonadales</taxon>
        <taxon>Pseudomonadaceae</taxon>
        <taxon>Pseudomonas</taxon>
    </lineage>
</organism>
<evidence type="ECO:0000256" key="2">
    <source>
        <dbReference type="ARBA" id="ARBA00022676"/>
    </source>
</evidence>
<keyword evidence="3 5" id="KW-0808">Transferase</keyword>
<dbReference type="InterPro" id="IPR000836">
    <property type="entry name" value="PRTase_dom"/>
</dbReference>
<accession>A0A024EDS4</accession>
<comment type="subcellular location">
    <subcellularLocation>
        <location evidence="5">Cytoplasm</location>
    </subcellularLocation>
</comment>
<dbReference type="UniPathway" id="UPA00602">
    <property type="reaction ID" value="UER00658"/>
</dbReference>
<feature type="binding site" evidence="5">
    <location>
        <position position="28"/>
    </location>
    <ligand>
        <name>xanthine</name>
        <dbReference type="ChEBI" id="CHEBI:17712"/>
    </ligand>
</feature>
<keyword evidence="2 5" id="KW-0328">Glycosyltransferase</keyword>
<feature type="binding site" evidence="5">
    <location>
        <position position="164"/>
    </location>
    <ligand>
        <name>xanthine</name>
        <dbReference type="ChEBI" id="CHEBI:17712"/>
    </ligand>
</feature>
<proteinExistence type="inferred from homology"/>
<dbReference type="FunFam" id="3.40.50.2020:FF:000027">
    <property type="entry name" value="Xanthine phosphoribosyltransferase"/>
    <property type="match status" value="1"/>
</dbReference>
<dbReference type="EMBL" id="CP005960">
    <property type="protein sequence ID" value="AHZ70715.1"/>
    <property type="molecule type" value="Genomic_DNA"/>
</dbReference>
<dbReference type="HAMAP" id="MF_01184">
    <property type="entry name" value="XPRTase"/>
    <property type="match status" value="1"/>
</dbReference>
<dbReference type="PANTHER" id="PTHR43864">
    <property type="entry name" value="HYPOXANTHINE/GUANINE PHOSPHORIBOSYLTRANSFERASE"/>
    <property type="match status" value="1"/>
</dbReference>
<comment type="function">
    <text evidence="5">Converts the preformed base xanthine, a product of nucleic acid breakdown, to xanthosine 5'-monophosphate (XMP), so it can be reused for RNA or DNA synthesis.</text>
</comment>
<evidence type="ECO:0000256" key="4">
    <source>
        <dbReference type="ARBA" id="ARBA00022726"/>
    </source>
</evidence>
<comment type="subunit">
    <text evidence="5">Homodimer.</text>
</comment>
<dbReference type="InterPro" id="IPR029057">
    <property type="entry name" value="PRTase-like"/>
</dbReference>
<dbReference type="PANTHER" id="PTHR43864:SF1">
    <property type="entry name" value="XANTHINE PHOSPHORIBOSYLTRANSFERASE"/>
    <property type="match status" value="1"/>
</dbReference>
<dbReference type="GO" id="GO:0006166">
    <property type="term" value="P:purine ribonucleoside salvage"/>
    <property type="evidence" value="ECO:0007669"/>
    <property type="project" value="UniProtKB-KW"/>
</dbReference>
<evidence type="ECO:0000256" key="1">
    <source>
        <dbReference type="ARBA" id="ARBA00022490"/>
    </source>
</evidence>
<dbReference type="SUPFAM" id="SSF53271">
    <property type="entry name" value="PRTase-like"/>
    <property type="match status" value="1"/>
</dbReference>
<gene>
    <name evidence="5 7" type="primary">xpt</name>
    <name evidence="7" type="ORF">OU5_3636</name>
</gene>
<comment type="similarity">
    <text evidence="5">Belongs to the purine/pyrimidine phosphoribosyltransferase family. Xpt subfamily.</text>
</comment>
<evidence type="ECO:0000256" key="6">
    <source>
        <dbReference type="NCBIfam" id="TIGR01744"/>
    </source>
</evidence>
<dbReference type="InterPro" id="IPR050118">
    <property type="entry name" value="Pur/Pyrimidine_PRTase"/>
</dbReference>
<dbReference type="Gene3D" id="3.40.50.2020">
    <property type="match status" value="1"/>
</dbReference>
<dbReference type="EC" id="2.4.2.22" evidence="5 6"/>
<name>A0A024EDS4_9PSED</name>
<dbReference type="NCBIfam" id="NF006671">
    <property type="entry name" value="PRK09219.1"/>
    <property type="match status" value="1"/>
</dbReference>
<dbReference type="GO" id="GO:0046110">
    <property type="term" value="P:xanthine metabolic process"/>
    <property type="evidence" value="ECO:0007669"/>
    <property type="project" value="UniProtKB-UniRule"/>
</dbReference>
<evidence type="ECO:0000313" key="8">
    <source>
        <dbReference type="Proteomes" id="UP000026913"/>
    </source>
</evidence>
<keyword evidence="4 5" id="KW-0660">Purine salvage</keyword>
<dbReference type="CDD" id="cd06223">
    <property type="entry name" value="PRTases_typeI"/>
    <property type="match status" value="1"/>
</dbReference>
<dbReference type="AlphaFoldDB" id="A0A024EDS4"/>
<feature type="binding site" evidence="5">
    <location>
        <position position="35"/>
    </location>
    <ligand>
        <name>xanthine</name>
        <dbReference type="ChEBI" id="CHEBI:17712"/>
    </ligand>
</feature>
<comment type="pathway">
    <text evidence="5">Purine metabolism; XMP biosynthesis via salvage pathway; XMP from xanthine: step 1/1.</text>
</comment>
<dbReference type="Proteomes" id="UP000026913">
    <property type="component" value="Chromosome"/>
</dbReference>
<evidence type="ECO:0000256" key="3">
    <source>
        <dbReference type="ARBA" id="ARBA00022679"/>
    </source>
</evidence>
<comment type="catalytic activity">
    <reaction evidence="5">
        <text>XMP + diphosphate = xanthine + 5-phospho-alpha-D-ribose 1-diphosphate</text>
        <dbReference type="Rhea" id="RHEA:10800"/>
        <dbReference type="ChEBI" id="CHEBI:17712"/>
        <dbReference type="ChEBI" id="CHEBI:33019"/>
        <dbReference type="ChEBI" id="CHEBI:57464"/>
        <dbReference type="ChEBI" id="CHEBI:58017"/>
        <dbReference type="EC" id="2.4.2.22"/>
    </reaction>
</comment>
<protein>
    <recommendedName>
        <fullName evidence="5 6">Xanthine phosphoribosyltransferase</fullName>
        <shortName evidence="5">XPRTase</shortName>
        <ecNumber evidence="5 6">2.4.2.22</ecNumber>
    </recommendedName>
</protein>
<reference evidence="7 8" key="1">
    <citation type="journal article" date="2012" name="J. Bacteriol.">
        <title>Genome sequence of cold-adapted Pseudomonas mandelii strain JR-1.</title>
        <authorList>
            <person name="Jang S.H."/>
            <person name="Kim J."/>
            <person name="Kim J."/>
            <person name="Hong S."/>
            <person name="Lee C."/>
        </authorList>
    </citation>
    <scope>NUCLEOTIDE SEQUENCE [LARGE SCALE GENOMIC DNA]</scope>
    <source>
        <strain evidence="7 8">JR-1</strain>
    </source>
</reference>
<keyword evidence="1 5" id="KW-0963">Cytoplasm</keyword>
<dbReference type="NCBIfam" id="TIGR01744">
    <property type="entry name" value="XPRTase"/>
    <property type="match status" value="1"/>
</dbReference>
<feature type="binding site" evidence="5">
    <location>
        <begin position="136"/>
        <end position="140"/>
    </location>
    <ligand>
        <name>5-phospho-alpha-D-ribose 1-diphosphate</name>
        <dbReference type="ChEBI" id="CHEBI:58017"/>
    </ligand>
</feature>